<keyword evidence="1" id="KW-0732">Signal</keyword>
<feature type="chain" id="PRO_5026888204" evidence="1">
    <location>
        <begin position="21"/>
        <end position="163"/>
    </location>
</feature>
<dbReference type="InterPro" id="IPR014004">
    <property type="entry name" value="Transpt-assoc_nodulatn_dom_bac"/>
</dbReference>
<reference evidence="3 4" key="1">
    <citation type="submission" date="2019-12" db="EMBL/GenBank/DDBJ databases">
        <title>The draft genomic sequence of strain Chitinophaga oryziterrae JCM 16595.</title>
        <authorList>
            <person name="Zhang X."/>
        </authorList>
    </citation>
    <scope>NUCLEOTIDE SEQUENCE [LARGE SCALE GENOMIC DNA]</scope>
    <source>
        <strain evidence="3 4">JCM 16595</strain>
    </source>
</reference>
<protein>
    <submittedName>
        <fullName evidence="3">BON domain-containing protein</fullName>
    </submittedName>
</protein>
<evidence type="ECO:0000256" key="1">
    <source>
        <dbReference type="SAM" id="SignalP"/>
    </source>
</evidence>
<organism evidence="3 4">
    <name type="scientific">Chitinophaga oryziterrae</name>
    <dbReference type="NCBI Taxonomy" id="1031224"/>
    <lineage>
        <taxon>Bacteria</taxon>
        <taxon>Pseudomonadati</taxon>
        <taxon>Bacteroidota</taxon>
        <taxon>Chitinophagia</taxon>
        <taxon>Chitinophagales</taxon>
        <taxon>Chitinophagaceae</taxon>
        <taxon>Chitinophaga</taxon>
    </lineage>
</organism>
<proteinExistence type="predicted"/>
<dbReference type="RefSeq" id="WP_157302976.1">
    <property type="nucleotide sequence ID" value="NZ_BAAAZB010000021.1"/>
</dbReference>
<gene>
    <name evidence="3" type="ORF">GO495_26495</name>
</gene>
<feature type="signal peptide" evidence="1">
    <location>
        <begin position="1"/>
        <end position="20"/>
    </location>
</feature>
<feature type="domain" description="BON" evidence="2">
    <location>
        <begin position="18"/>
        <end position="87"/>
    </location>
</feature>
<keyword evidence="4" id="KW-1185">Reference proteome</keyword>
<dbReference type="SMART" id="SM00749">
    <property type="entry name" value="BON"/>
    <property type="match status" value="1"/>
</dbReference>
<sequence length="163" mass="16793">MKKRSLLMAGLLFIAVGLFSCQPSDTTIQQGVNEKLSGTPGITAEVKGGVVILSGEVSDDAAKTAAEESVKSVAGVKSVTNNVMVQAAVQPPPPPAAALSPDDILKNTLDSAYKADGFTEVTVTVVNGEATLEGNAKKADVKKILKTAENAKATKVNNKLTVK</sequence>
<dbReference type="EMBL" id="WRXO01000010">
    <property type="protein sequence ID" value="MVT44172.1"/>
    <property type="molecule type" value="Genomic_DNA"/>
</dbReference>
<dbReference type="Pfam" id="PF04972">
    <property type="entry name" value="BON"/>
    <property type="match status" value="2"/>
</dbReference>
<accession>A0A6N8JJ45</accession>
<dbReference type="Gene3D" id="3.40.1520.20">
    <property type="match status" value="1"/>
</dbReference>
<dbReference type="Proteomes" id="UP000468388">
    <property type="component" value="Unassembled WGS sequence"/>
</dbReference>
<evidence type="ECO:0000313" key="3">
    <source>
        <dbReference type="EMBL" id="MVT44172.1"/>
    </source>
</evidence>
<dbReference type="AlphaFoldDB" id="A0A6N8JJ45"/>
<comment type="caution">
    <text evidence="3">The sequence shown here is derived from an EMBL/GenBank/DDBJ whole genome shotgun (WGS) entry which is preliminary data.</text>
</comment>
<dbReference type="PROSITE" id="PS50914">
    <property type="entry name" value="BON"/>
    <property type="match status" value="1"/>
</dbReference>
<dbReference type="PROSITE" id="PS51257">
    <property type="entry name" value="PROKAR_LIPOPROTEIN"/>
    <property type="match status" value="1"/>
</dbReference>
<dbReference type="InterPro" id="IPR007055">
    <property type="entry name" value="BON_dom"/>
</dbReference>
<name>A0A6N8JJ45_9BACT</name>
<evidence type="ECO:0000259" key="2">
    <source>
        <dbReference type="PROSITE" id="PS50914"/>
    </source>
</evidence>
<dbReference type="OrthoDB" id="1097785at2"/>
<evidence type="ECO:0000313" key="4">
    <source>
        <dbReference type="Proteomes" id="UP000468388"/>
    </source>
</evidence>